<dbReference type="AlphaFoldDB" id="A0A520MZ83"/>
<proteinExistence type="inferred from homology"/>
<dbReference type="InterPro" id="IPR020845">
    <property type="entry name" value="AMP-binding_CS"/>
</dbReference>
<evidence type="ECO:0000256" key="2">
    <source>
        <dbReference type="ARBA" id="ARBA00022598"/>
    </source>
</evidence>
<evidence type="ECO:0000259" key="5">
    <source>
        <dbReference type="Pfam" id="PF00501"/>
    </source>
</evidence>
<organism evidence="6 7">
    <name type="scientific">SAR86 cluster bacterium</name>
    <dbReference type="NCBI Taxonomy" id="2030880"/>
    <lineage>
        <taxon>Bacteria</taxon>
        <taxon>Pseudomonadati</taxon>
        <taxon>Pseudomonadota</taxon>
        <taxon>Gammaproteobacteria</taxon>
        <taxon>SAR86 cluster</taxon>
    </lineage>
</organism>
<accession>A0A520MZ83</accession>
<dbReference type="SUPFAM" id="SSF56801">
    <property type="entry name" value="Acetyl-CoA synthetase-like"/>
    <property type="match status" value="1"/>
</dbReference>
<dbReference type="Gene3D" id="3.40.50.12780">
    <property type="entry name" value="N-terminal domain of ligase-like"/>
    <property type="match status" value="1"/>
</dbReference>
<keyword evidence="3" id="KW-0547">Nucleotide-binding</keyword>
<dbReference type="PROSITE" id="PS00455">
    <property type="entry name" value="AMP_BINDING"/>
    <property type="match status" value="1"/>
</dbReference>
<dbReference type="EMBL" id="SHBH01000011">
    <property type="protein sequence ID" value="RZO26509.1"/>
    <property type="molecule type" value="Genomic_DNA"/>
</dbReference>
<dbReference type="Pfam" id="PF00501">
    <property type="entry name" value="AMP-binding"/>
    <property type="match status" value="1"/>
</dbReference>
<comment type="caution">
    <text evidence="6">The sequence shown here is derived from an EMBL/GenBank/DDBJ whole genome shotgun (WGS) entry which is preliminary data.</text>
</comment>
<gene>
    <name evidence="6" type="ORF">EVA95_01995</name>
</gene>
<evidence type="ECO:0000313" key="6">
    <source>
        <dbReference type="EMBL" id="RZO26509.1"/>
    </source>
</evidence>
<dbReference type="InterPro" id="IPR000873">
    <property type="entry name" value="AMP-dep_synth/lig_dom"/>
</dbReference>
<dbReference type="GO" id="GO:0044539">
    <property type="term" value="P:long-chain fatty acid import into cell"/>
    <property type="evidence" value="ECO:0007669"/>
    <property type="project" value="TreeGrafter"/>
</dbReference>
<reference evidence="6 7" key="1">
    <citation type="submission" date="2019-02" db="EMBL/GenBank/DDBJ databases">
        <title>Prokaryotic population dynamics and viral predation in marine succession experiment using metagenomics: the confinement effect.</title>
        <authorList>
            <person name="Haro-Moreno J.M."/>
            <person name="Rodriguez-Valera F."/>
            <person name="Lopez-Perez M."/>
        </authorList>
    </citation>
    <scope>NUCLEOTIDE SEQUENCE [LARGE SCALE GENOMIC DNA]</scope>
    <source>
        <strain evidence="6">MED-G162</strain>
    </source>
</reference>
<dbReference type="PANTHER" id="PTHR43107:SF15">
    <property type="entry name" value="FATTY ACID TRANSPORT PROTEIN 3, ISOFORM A"/>
    <property type="match status" value="1"/>
</dbReference>
<dbReference type="PANTHER" id="PTHR43107">
    <property type="entry name" value="LONG-CHAIN FATTY ACID TRANSPORT PROTEIN"/>
    <property type="match status" value="1"/>
</dbReference>
<comment type="similarity">
    <text evidence="1">Belongs to the ATP-dependent AMP-binding enzyme family.</text>
</comment>
<dbReference type="Gene3D" id="3.30.300.30">
    <property type="match status" value="1"/>
</dbReference>
<feature type="domain" description="AMP-dependent synthetase/ligase" evidence="5">
    <location>
        <begin position="39"/>
        <end position="414"/>
    </location>
</feature>
<evidence type="ECO:0000313" key="7">
    <source>
        <dbReference type="Proteomes" id="UP000319384"/>
    </source>
</evidence>
<dbReference type="NCBIfam" id="NF006134">
    <property type="entry name" value="PRK08279.1"/>
    <property type="match status" value="1"/>
</dbReference>
<dbReference type="Proteomes" id="UP000319384">
    <property type="component" value="Unassembled WGS sequence"/>
</dbReference>
<dbReference type="InterPro" id="IPR042099">
    <property type="entry name" value="ANL_N_sf"/>
</dbReference>
<dbReference type="InterPro" id="IPR045851">
    <property type="entry name" value="AMP-bd_C_sf"/>
</dbReference>
<name>A0A520MZ83_9GAMM</name>
<dbReference type="GO" id="GO:0005324">
    <property type="term" value="F:long-chain fatty acid transmembrane transporter activity"/>
    <property type="evidence" value="ECO:0007669"/>
    <property type="project" value="TreeGrafter"/>
</dbReference>
<dbReference type="FunFam" id="3.30.300.30:FF:000002">
    <property type="entry name" value="Long-chain fatty acid transport protein 1"/>
    <property type="match status" value="1"/>
</dbReference>
<evidence type="ECO:0000256" key="4">
    <source>
        <dbReference type="ARBA" id="ARBA00022840"/>
    </source>
</evidence>
<keyword evidence="4" id="KW-0067">ATP-binding</keyword>
<dbReference type="GO" id="GO:0005886">
    <property type="term" value="C:plasma membrane"/>
    <property type="evidence" value="ECO:0007669"/>
    <property type="project" value="TreeGrafter"/>
</dbReference>
<keyword evidence="2" id="KW-0436">Ligase</keyword>
<evidence type="ECO:0000256" key="1">
    <source>
        <dbReference type="ARBA" id="ARBA00006432"/>
    </source>
</evidence>
<evidence type="ECO:0000256" key="3">
    <source>
        <dbReference type="ARBA" id="ARBA00022741"/>
    </source>
</evidence>
<protein>
    <submittedName>
        <fullName evidence="6">Long-chain-acyl-CoA synthetase</fullName>
    </submittedName>
</protein>
<dbReference type="GO" id="GO:0005524">
    <property type="term" value="F:ATP binding"/>
    <property type="evidence" value="ECO:0007669"/>
    <property type="project" value="UniProtKB-KW"/>
</dbReference>
<sequence>MLKKIFEFFRVLGELKYIIPLLRYKFPDPDDNASLAHAFEETVRKFGDNNFIYCEGQTLTFNQANEAANILANKLIEDGVMHSDRVVLFMENRSDYVVSLIALNKIGAIGVLINTSLTGKPLIHCINSSDSKKCIVGAELASSLEGVLDDINIKNSNIYWVKDGDKFTCPNWATNLIDILDKSKNKNLQITNKVTAKDTAFYIFTSGTTGVPKAALFPNSKIIAASSNIAIGGYRIDENDCMYNCLPLYHSTGLMLGLAACIQVGAATLIRRKFSASAFWKEAKEFNTTAFVYVGELCRYLSFQDPSDEEKNNPISKMVGNGLRPDLWDSFRNRFNVERIVEIYGASEGNALFMNLLNKDETIGMTNARVGIFEYDVAEDKLVKDVNGNYVEVEEHQPGLLLVEIGPNAIYNGYTDKRASEEKVITNVYEDGDRWFNTGDLIKTMDVGFALGRTHYQFVDRVGDTFRWKSENVSTNEVAEILNSFEQLNMANVYGVKVPKSEGRAGMVAFNCLLDDFNWENFSSFVTEKLPSYAQPVFIRIIEELETTGTFKLKKNDLREEAYHLDKVKGDQVYIKKPGQNKYVPLEEDYYQIIESGNAGF</sequence>
<dbReference type="GO" id="GO:0004467">
    <property type="term" value="F:long-chain fatty acid-CoA ligase activity"/>
    <property type="evidence" value="ECO:0007669"/>
    <property type="project" value="TreeGrafter"/>
</dbReference>